<evidence type="ECO:0000313" key="1">
    <source>
        <dbReference type="EMBL" id="QXN85885.1"/>
    </source>
</evidence>
<gene>
    <name evidence="1" type="ORF">JMJ85_20115</name>
</gene>
<accession>A0A8F5RL88</accession>
<sequence>MKDIIQEAASLDNFASFLNESFANEKCLSCGYTKMHMPLMNIISVGPEPVEADQVSTGDFVDCHYIGGTTQYDMNNMHNYEFRVTCWRCGFIHHYSAYVFMEWYSKKERKNNE</sequence>
<reference evidence="1" key="1">
    <citation type="submission" date="2021-07" db="EMBL/GenBank/DDBJ databases">
        <title>Whole-Genome Sequences of non-enterica strains of Salmonella enterica isolated from poultry houses.</title>
        <authorList>
            <person name="Lamas A."/>
            <person name="Regal P."/>
            <person name="Miranda J.M."/>
            <person name="Vazquez B."/>
            <person name="Cepeda A."/>
            <person name="Franco C.M."/>
        </authorList>
    </citation>
    <scope>NUCLEOTIDE SEQUENCE</scope>
    <source>
        <strain evidence="1">LHICA_D1</strain>
    </source>
</reference>
<organism evidence="1">
    <name type="scientific">Salmonella diarizonae</name>
    <dbReference type="NCBI Taxonomy" id="59204"/>
    <lineage>
        <taxon>Bacteria</taxon>
        <taxon>Pseudomonadati</taxon>
        <taxon>Pseudomonadota</taxon>
        <taxon>Gammaproteobacteria</taxon>
        <taxon>Enterobacterales</taxon>
        <taxon>Enterobacteriaceae</taxon>
        <taxon>Salmonella</taxon>
    </lineage>
</organism>
<dbReference type="AlphaFoldDB" id="A0A8F5RL88"/>
<proteinExistence type="predicted"/>
<dbReference type="EMBL" id="CP078142">
    <property type="protein sequence ID" value="QXN85885.1"/>
    <property type="molecule type" value="Genomic_DNA"/>
</dbReference>
<name>A0A8F5RL88_SALDZ</name>
<protein>
    <submittedName>
        <fullName evidence="1">Uncharacterized protein</fullName>
    </submittedName>
</protein>